<name>A0A7D4Q686_9SPHI</name>
<keyword evidence="1" id="KW-0472">Membrane</keyword>
<accession>A0A7D4Q686</accession>
<gene>
    <name evidence="2" type="ORF">HQ865_01370</name>
</gene>
<dbReference type="KEGG" id="mmab:HQ865_01370"/>
<evidence type="ECO:0000313" key="3">
    <source>
        <dbReference type="Proteomes" id="UP000505355"/>
    </source>
</evidence>
<proteinExistence type="predicted"/>
<sequence>MADKLPIEEFEKEIATAGNDLYLTNYRLRYYRHGVYYSIRLSEISYVEYERRHIPRILTVTLYIAAFAIAVNLLQYYTQAQPINLAIPIAVVIIGYLIYQFWTVKTIKFSSSGGGITVNANSLTDPQIDRFIELTENAIFEYTTRKPIYRIQ</sequence>
<feature type="transmembrane region" description="Helical" evidence="1">
    <location>
        <begin position="83"/>
        <end position="102"/>
    </location>
</feature>
<feature type="transmembrane region" description="Helical" evidence="1">
    <location>
        <begin position="57"/>
        <end position="77"/>
    </location>
</feature>
<dbReference type="EMBL" id="CP054139">
    <property type="protein sequence ID" value="QKJ28465.1"/>
    <property type="molecule type" value="Genomic_DNA"/>
</dbReference>
<keyword evidence="1" id="KW-1133">Transmembrane helix</keyword>
<reference evidence="2 3" key="1">
    <citation type="submission" date="2020-05" db="EMBL/GenBank/DDBJ databases">
        <title>Mucilaginibacter mali sp. nov.</title>
        <authorList>
            <person name="Kim H.S."/>
            <person name="Lee K.C."/>
            <person name="Suh M.K."/>
            <person name="Kim J.-S."/>
            <person name="Han K.-I."/>
            <person name="Eom M.K."/>
            <person name="Shin Y.K."/>
            <person name="Lee J.-S."/>
        </authorList>
    </citation>
    <scope>NUCLEOTIDE SEQUENCE [LARGE SCALE GENOMIC DNA]</scope>
    <source>
        <strain evidence="2 3">G2-14</strain>
    </source>
</reference>
<protein>
    <submittedName>
        <fullName evidence="2">Uncharacterized protein</fullName>
    </submittedName>
</protein>
<dbReference type="RefSeq" id="WP_173413167.1">
    <property type="nucleotide sequence ID" value="NZ_CP054139.1"/>
</dbReference>
<evidence type="ECO:0000313" key="2">
    <source>
        <dbReference type="EMBL" id="QKJ28465.1"/>
    </source>
</evidence>
<dbReference type="Proteomes" id="UP000505355">
    <property type="component" value="Chromosome"/>
</dbReference>
<keyword evidence="3" id="KW-1185">Reference proteome</keyword>
<dbReference type="AlphaFoldDB" id="A0A7D4Q686"/>
<organism evidence="2 3">
    <name type="scientific">Mucilaginibacter mali</name>
    <dbReference type="NCBI Taxonomy" id="2740462"/>
    <lineage>
        <taxon>Bacteria</taxon>
        <taxon>Pseudomonadati</taxon>
        <taxon>Bacteroidota</taxon>
        <taxon>Sphingobacteriia</taxon>
        <taxon>Sphingobacteriales</taxon>
        <taxon>Sphingobacteriaceae</taxon>
        <taxon>Mucilaginibacter</taxon>
    </lineage>
</organism>
<keyword evidence="1" id="KW-0812">Transmembrane</keyword>
<evidence type="ECO:0000256" key="1">
    <source>
        <dbReference type="SAM" id="Phobius"/>
    </source>
</evidence>